<dbReference type="PANTHER" id="PTHR22947">
    <property type="entry name" value="MAJOR SPERM PROTEIN"/>
    <property type="match status" value="1"/>
</dbReference>
<protein>
    <submittedName>
        <fullName evidence="3">MSP domain-containing protein</fullName>
    </submittedName>
</protein>
<accession>A0A1I8A2Q6</accession>
<dbReference type="AlphaFoldDB" id="A0A1I8A2Q6"/>
<feature type="domain" description="MSP" evidence="1">
    <location>
        <begin position="1"/>
        <end position="85"/>
    </location>
</feature>
<evidence type="ECO:0000259" key="1">
    <source>
        <dbReference type="PROSITE" id="PS50202"/>
    </source>
</evidence>
<dbReference type="InterPro" id="IPR013783">
    <property type="entry name" value="Ig-like_fold"/>
</dbReference>
<dbReference type="WBParaSite" id="L893_g32093.t1">
    <property type="protein sequence ID" value="L893_g32093.t1"/>
    <property type="gene ID" value="L893_g32093"/>
</dbReference>
<dbReference type="Gene3D" id="2.60.40.10">
    <property type="entry name" value="Immunoglobulins"/>
    <property type="match status" value="1"/>
</dbReference>
<dbReference type="PANTHER" id="PTHR22947:SF1">
    <property type="entry name" value="PROTEIN CBG16675"/>
    <property type="match status" value="1"/>
</dbReference>
<sequence>MLVNCSDSRIAVKVRCSDNNVYRVNPVYTFVEAGQCSSLVVTRLPGPPKMDKLVLHYVPCSEKDHQIKEIFKPGLAPEVLKLPLACCNPEDVPSVRGSLPTVHNITPPST</sequence>
<dbReference type="PROSITE" id="PS50202">
    <property type="entry name" value="MSP"/>
    <property type="match status" value="1"/>
</dbReference>
<dbReference type="InterPro" id="IPR051774">
    <property type="entry name" value="Sperm-specific_class_P"/>
</dbReference>
<organism evidence="2 3">
    <name type="scientific">Steinernema glaseri</name>
    <dbReference type="NCBI Taxonomy" id="37863"/>
    <lineage>
        <taxon>Eukaryota</taxon>
        <taxon>Metazoa</taxon>
        <taxon>Ecdysozoa</taxon>
        <taxon>Nematoda</taxon>
        <taxon>Chromadorea</taxon>
        <taxon>Rhabditida</taxon>
        <taxon>Tylenchina</taxon>
        <taxon>Panagrolaimomorpha</taxon>
        <taxon>Strongyloidoidea</taxon>
        <taxon>Steinernematidae</taxon>
        <taxon>Steinernema</taxon>
    </lineage>
</organism>
<proteinExistence type="predicted"/>
<keyword evidence="2" id="KW-1185">Reference proteome</keyword>
<dbReference type="SUPFAM" id="SSF49354">
    <property type="entry name" value="PapD-like"/>
    <property type="match status" value="1"/>
</dbReference>
<dbReference type="InterPro" id="IPR008962">
    <property type="entry name" value="PapD-like_sf"/>
</dbReference>
<dbReference type="InterPro" id="IPR000535">
    <property type="entry name" value="MSP_dom"/>
</dbReference>
<evidence type="ECO:0000313" key="3">
    <source>
        <dbReference type="WBParaSite" id="L893_g32093.t1"/>
    </source>
</evidence>
<evidence type="ECO:0000313" key="2">
    <source>
        <dbReference type="Proteomes" id="UP000095287"/>
    </source>
</evidence>
<dbReference type="Pfam" id="PF00635">
    <property type="entry name" value="Motile_Sperm"/>
    <property type="match status" value="1"/>
</dbReference>
<dbReference type="Proteomes" id="UP000095287">
    <property type="component" value="Unplaced"/>
</dbReference>
<name>A0A1I8A2Q6_9BILA</name>
<reference evidence="3" key="1">
    <citation type="submission" date="2016-11" db="UniProtKB">
        <authorList>
            <consortium name="WormBaseParasite"/>
        </authorList>
    </citation>
    <scope>IDENTIFICATION</scope>
</reference>